<evidence type="ECO:0000256" key="1">
    <source>
        <dbReference type="SAM" id="MobiDB-lite"/>
    </source>
</evidence>
<feature type="compositionally biased region" description="Basic and acidic residues" evidence="1">
    <location>
        <begin position="704"/>
        <end position="722"/>
    </location>
</feature>
<organism evidence="2 3">
    <name type="scientific">Meira miltonrushii</name>
    <dbReference type="NCBI Taxonomy" id="1280837"/>
    <lineage>
        <taxon>Eukaryota</taxon>
        <taxon>Fungi</taxon>
        <taxon>Dikarya</taxon>
        <taxon>Basidiomycota</taxon>
        <taxon>Ustilaginomycotina</taxon>
        <taxon>Exobasidiomycetes</taxon>
        <taxon>Exobasidiales</taxon>
        <taxon>Brachybasidiaceae</taxon>
        <taxon>Meira</taxon>
    </lineage>
</organism>
<dbReference type="RefSeq" id="XP_025354074.1">
    <property type="nucleotide sequence ID" value="XM_025497828.1"/>
</dbReference>
<feature type="region of interest" description="Disordered" evidence="1">
    <location>
        <begin position="588"/>
        <end position="623"/>
    </location>
</feature>
<sequence>MLYSKVDKILGTSVHDSTIRSTPNVGGSSSTEDKPPVLPMPATMSPIGKSTFYRSTSSLSLRSSEYDKKSPDIHKQDQQRDHPNINQARRNALDPTNVPSYSQRAVHHDVRSLYEAPSHDLPFRRSPMNREYPPSSTANRQSNVQGWQNEVSQAQRATRSTVNLRKGEPVYDTYAMQRTSSNTGIRPTEKPQEQMPEGHFIDPFYASKRPQTSGFESGSRKRCESVGQAQSPLSVGNLARADEESRARPLKPLRPLRTNEISNFNPRGNIDRPRTPNDAILTSKWSSASTDTNTYHTSALTAGLGSPISISSCVTSTPPSSATQSAFRGSAEFGKVISPKSNTKTSPSVYSTQSFKSAQNDAFDDKSRRTNHADVKMFPLVRREALRNCLMDENVTKIEAAVRKGLMRKKDINERIVVLTTNARQIQGQLSAKLASLTGAQSIGQAKFSFNDLNGQEPFVILHCFKSDTGLAKEEERLTLSSHSFVAVAESSSSFHIDREVWALKIAGHVTSNNPPKTRAAEQQQSQWTLQFDTKHRMLKWQVILRALIAGLNEADQVFRIGPPLHQIKHIQSVNSISSASTLASSGGYQSVMSHHERSESYEEMYGSANSPRSSPRSPYHINKDEDLSRFVTSISSLSVNSDRTSTFVANQATQYDPAQMVAEKDPSFRQDRQTFNSPSSPPLKQSAELSKDQKRPSVQSRDFAVEEKVKADIMPESKVGVEQEETLGLADSPAPLAQSRKRSASVPQFAQHSHINSEINAPPHPEPVQTAMVDSAAASKSRKSLRPQQLPPPAAPLPVVPPRPTSALPALPPTSPTRSSESHQTKEEKKEEKVEDAAAASIRRMRTEIALAMACAAAPRSMSMTSSFTEFSEDIAEASKRHSAASNVKDGNESYKELENEEETVDNRSDLKVNPVGQKNGTDEVDAIYAMIDLSYNIYGLSSASNNPNVFIPNAESMNASDQTDGSKSVYFDEFASDPFQQMGTIKFDSASLQKARADLRNRPASASTDHVHPGNFKLEKRQSSLKKRSVPVSVESNEIVGIEKNLPTSHKPQGSKYESTKGGPPPIGFAM</sequence>
<evidence type="ECO:0000313" key="3">
    <source>
        <dbReference type="Proteomes" id="UP000245771"/>
    </source>
</evidence>
<dbReference type="EMBL" id="KZ819604">
    <property type="protein sequence ID" value="PWN33772.1"/>
    <property type="molecule type" value="Genomic_DNA"/>
</dbReference>
<feature type="region of interest" description="Disordered" evidence="1">
    <location>
        <begin position="880"/>
        <end position="907"/>
    </location>
</feature>
<feature type="region of interest" description="Disordered" evidence="1">
    <location>
        <begin position="203"/>
        <end position="275"/>
    </location>
</feature>
<feature type="compositionally biased region" description="Pro residues" evidence="1">
    <location>
        <begin position="790"/>
        <end position="816"/>
    </location>
</feature>
<reference evidence="2 3" key="1">
    <citation type="journal article" date="2018" name="Mol. Biol. Evol.">
        <title>Broad Genomic Sampling Reveals a Smut Pathogenic Ancestry of the Fungal Clade Ustilaginomycotina.</title>
        <authorList>
            <person name="Kijpornyongpan T."/>
            <person name="Mondo S.J."/>
            <person name="Barry K."/>
            <person name="Sandor L."/>
            <person name="Lee J."/>
            <person name="Lipzen A."/>
            <person name="Pangilinan J."/>
            <person name="LaButti K."/>
            <person name="Hainaut M."/>
            <person name="Henrissat B."/>
            <person name="Grigoriev I.V."/>
            <person name="Spatafora J.W."/>
            <person name="Aime M.C."/>
        </authorList>
    </citation>
    <scope>NUCLEOTIDE SEQUENCE [LARGE SCALE GENOMIC DNA]</scope>
    <source>
        <strain evidence="2 3">MCA 3882</strain>
    </source>
</reference>
<name>A0A316V8G5_9BASI</name>
<feature type="compositionally biased region" description="Polar residues" evidence="1">
    <location>
        <begin position="339"/>
        <end position="360"/>
    </location>
</feature>
<dbReference type="Proteomes" id="UP000245771">
    <property type="component" value="Unassembled WGS sequence"/>
</dbReference>
<proteinExistence type="predicted"/>
<dbReference type="InParanoid" id="A0A316V8G5"/>
<feature type="region of interest" description="Disordered" evidence="1">
    <location>
        <begin position="338"/>
        <end position="366"/>
    </location>
</feature>
<feature type="compositionally biased region" description="Basic and acidic residues" evidence="1">
    <location>
        <begin position="64"/>
        <end position="83"/>
    </location>
</feature>
<protein>
    <recommendedName>
        <fullName evidence="4">PH domain-containing protein</fullName>
    </recommendedName>
</protein>
<feature type="compositionally biased region" description="Polar residues" evidence="1">
    <location>
        <begin position="14"/>
        <end position="30"/>
    </location>
</feature>
<gene>
    <name evidence="2" type="ORF">FA14DRAFT_156453</name>
</gene>
<feature type="compositionally biased region" description="Basic and acidic residues" evidence="1">
    <location>
        <begin position="821"/>
        <end position="837"/>
    </location>
</feature>
<dbReference type="AlphaFoldDB" id="A0A316V8G5"/>
<evidence type="ECO:0000313" key="2">
    <source>
        <dbReference type="EMBL" id="PWN33772.1"/>
    </source>
</evidence>
<keyword evidence="3" id="KW-1185">Reference proteome</keyword>
<feature type="region of interest" description="Disordered" evidence="1">
    <location>
        <begin position="12"/>
        <end position="105"/>
    </location>
</feature>
<evidence type="ECO:0008006" key="4">
    <source>
        <dbReference type="Google" id="ProtNLM"/>
    </source>
</evidence>
<dbReference type="GeneID" id="37019609"/>
<feature type="compositionally biased region" description="Polar residues" evidence="1">
    <location>
        <begin position="746"/>
        <end position="760"/>
    </location>
</feature>
<accession>A0A316V8G5</accession>
<feature type="compositionally biased region" description="Low complexity" evidence="1">
    <location>
        <begin position="50"/>
        <end position="63"/>
    </location>
</feature>
<feature type="region of interest" description="Disordered" evidence="1">
    <location>
        <begin position="117"/>
        <end position="161"/>
    </location>
</feature>
<feature type="region of interest" description="Disordered" evidence="1">
    <location>
        <begin position="665"/>
        <end position="841"/>
    </location>
</feature>
<feature type="compositionally biased region" description="Polar residues" evidence="1">
    <location>
        <begin position="134"/>
        <end position="161"/>
    </location>
</feature>
<feature type="region of interest" description="Disordered" evidence="1">
    <location>
        <begin position="1043"/>
        <end position="1073"/>
    </location>
</feature>